<dbReference type="PANTHER" id="PTHR12858">
    <property type="entry name" value="RIBOSOME BIOGENESIS PROTEIN"/>
    <property type="match status" value="1"/>
</dbReference>
<evidence type="ECO:0000256" key="7">
    <source>
        <dbReference type="SAM" id="MobiDB-lite"/>
    </source>
</evidence>
<name>A0ABD3UVD4_SINWO</name>
<comment type="subcellular location">
    <subcellularLocation>
        <location evidence="1">Nucleus</location>
        <location evidence="1">Nucleolus</location>
    </subcellularLocation>
</comment>
<evidence type="ECO:0000259" key="8">
    <source>
        <dbReference type="PROSITE" id="PS51714"/>
    </source>
</evidence>
<protein>
    <recommendedName>
        <fullName evidence="6">Pre-rRNA-processing protein TSR1 homolog</fullName>
    </recommendedName>
</protein>
<comment type="function">
    <text evidence="4">Required during maturation of the 40S ribosomal subunit in the nucleolus.</text>
</comment>
<dbReference type="InterPro" id="IPR012948">
    <property type="entry name" value="AARP2CN"/>
</dbReference>
<dbReference type="Proteomes" id="UP001634394">
    <property type="component" value="Unassembled WGS sequence"/>
</dbReference>
<evidence type="ECO:0000256" key="4">
    <source>
        <dbReference type="ARBA" id="ARBA00037087"/>
    </source>
</evidence>
<comment type="similarity">
    <text evidence="5">Belongs to the TRAFAC class translation factor GTPase superfamily. Bms1-like GTPase family. TSR1 subfamily.</text>
</comment>
<keyword evidence="10" id="KW-1185">Reference proteome</keyword>
<dbReference type="InterPro" id="IPR007034">
    <property type="entry name" value="BMS1_TSR1_C"/>
</dbReference>
<proteinExistence type="inferred from homology"/>
<reference evidence="9 10" key="1">
    <citation type="submission" date="2024-11" db="EMBL/GenBank/DDBJ databases">
        <title>Chromosome-level genome assembly of the freshwater bivalve Anodonta woodiana.</title>
        <authorList>
            <person name="Chen X."/>
        </authorList>
    </citation>
    <scope>NUCLEOTIDE SEQUENCE [LARGE SCALE GENOMIC DNA]</scope>
    <source>
        <strain evidence="9">MN2024</strain>
        <tissue evidence="9">Gills</tissue>
    </source>
</reference>
<comment type="caution">
    <text evidence="9">The sequence shown here is derived from an EMBL/GenBank/DDBJ whole genome shotgun (WGS) entry which is preliminary data.</text>
</comment>
<feature type="compositionally biased region" description="Acidic residues" evidence="7">
    <location>
        <begin position="438"/>
        <end position="456"/>
    </location>
</feature>
<dbReference type="SMART" id="SM00785">
    <property type="entry name" value="AARP2CN"/>
    <property type="match status" value="1"/>
</dbReference>
<feature type="region of interest" description="Disordered" evidence="7">
    <location>
        <begin position="794"/>
        <end position="817"/>
    </location>
</feature>
<dbReference type="GO" id="GO:0005730">
    <property type="term" value="C:nucleolus"/>
    <property type="evidence" value="ECO:0007669"/>
    <property type="project" value="UniProtKB-SubCell"/>
</dbReference>
<feature type="domain" description="Bms1-type G" evidence="8">
    <location>
        <begin position="87"/>
        <end position="247"/>
    </location>
</feature>
<evidence type="ECO:0000313" key="10">
    <source>
        <dbReference type="Proteomes" id="UP001634394"/>
    </source>
</evidence>
<keyword evidence="2" id="KW-0690">Ribosome biogenesis</keyword>
<sequence>MAADSGTIRHNPGTLKQQNKVHKHGKHKTKGQMDRETKGRVNIKALTKKNKHVQRKNDRRYQAQQMRKQKREEVLAKKRNRGGHGTPPYFVVIVALDRKVDTKALMDLLKTCDETLVVDKLNEQGIQHITVPRFKQRLSFYCPPCGDLYSLLDAAKIADCLLCVLSTDIGIDDYGEQCLSCLFGQGLPAVTLALQGLKTLPQKKQHEVRKFVQKKLEKRFPSEKFHSLDCAQDAVLVMRQITSHKLRPIYYRECRPHLVAEKVNFEVENSDSGTGTLKLTGYLRGRALSVNGLVHLPGWGNFQMLQIDAPEDPHPLNPLSKPRKKITESQDVEMDLNDEVGAEVEVRILEKADPSCQQSLQSEVIPDHMEGEQTWPTEEELAQAEAEIHATKKIVKRVPKGTSEYQAAWIFDSEDEWEQDDEEDDEDEDVSMEAKTDEDSEIESEEQLEEEEEEYENITITAGDNDAKYDADVDIEEELKVLEKMRKEKQNVTFPDEIDTPMDKSARTRFARYRGLKSFRTSPWDPKENLPADYARIFQFENFKRTKKRVLTELEDDGGAMPGWYITIHIANVPRAFMENYKPGIPVIAFGLLPHEQKMSVLNFVLKKFPDFTLPVQSKERLIFHAGFQRFSACPVFSQHTNANKHKFERFMPQDGAFVATVFAPVIFPPAPVLVFKESDSGEHQLLATGSLLSVDPDRLVIKRIVLSGHPFKIQRKLAVIRYMFFNREDIMWFKPVELKTKWGRRGHIKEPLGTHGHMKCTFDGHLKSQDTVLMCLYKRVYPKWTYEPCVQAPPPVSEEGPQEMEESEGPAFSLFD</sequence>
<evidence type="ECO:0000256" key="1">
    <source>
        <dbReference type="ARBA" id="ARBA00004604"/>
    </source>
</evidence>
<dbReference type="Pfam" id="PF04950">
    <property type="entry name" value="RIBIOP_C"/>
    <property type="match status" value="1"/>
</dbReference>
<feature type="region of interest" description="Disordered" evidence="7">
    <location>
        <begin position="410"/>
        <end position="462"/>
    </location>
</feature>
<organism evidence="9 10">
    <name type="scientific">Sinanodonta woodiana</name>
    <name type="common">Chinese pond mussel</name>
    <name type="synonym">Anodonta woodiana</name>
    <dbReference type="NCBI Taxonomy" id="1069815"/>
    <lineage>
        <taxon>Eukaryota</taxon>
        <taxon>Metazoa</taxon>
        <taxon>Spiralia</taxon>
        <taxon>Lophotrochozoa</taxon>
        <taxon>Mollusca</taxon>
        <taxon>Bivalvia</taxon>
        <taxon>Autobranchia</taxon>
        <taxon>Heteroconchia</taxon>
        <taxon>Palaeoheterodonta</taxon>
        <taxon>Unionida</taxon>
        <taxon>Unionoidea</taxon>
        <taxon>Unionidae</taxon>
        <taxon>Unioninae</taxon>
        <taxon>Sinanodonta</taxon>
    </lineage>
</organism>
<dbReference type="Pfam" id="PF08142">
    <property type="entry name" value="AARP2CN"/>
    <property type="match status" value="1"/>
</dbReference>
<dbReference type="PROSITE" id="PS51714">
    <property type="entry name" value="G_BMS1"/>
    <property type="match status" value="1"/>
</dbReference>
<feature type="compositionally biased region" description="Basic residues" evidence="7">
    <location>
        <begin position="19"/>
        <end position="30"/>
    </location>
</feature>
<evidence type="ECO:0000313" key="9">
    <source>
        <dbReference type="EMBL" id="KAL3852138.1"/>
    </source>
</evidence>
<dbReference type="InterPro" id="IPR030387">
    <property type="entry name" value="G_Bms1/Tsr1_dom"/>
</dbReference>
<dbReference type="PANTHER" id="PTHR12858:SF1">
    <property type="entry name" value="PRE-RRNA-PROCESSING PROTEIN TSR1 HOMOLOG"/>
    <property type="match status" value="1"/>
</dbReference>
<dbReference type="InterPro" id="IPR039761">
    <property type="entry name" value="Bms1/Tsr1"/>
</dbReference>
<evidence type="ECO:0000256" key="6">
    <source>
        <dbReference type="ARBA" id="ARBA00040070"/>
    </source>
</evidence>
<dbReference type="SMART" id="SM01362">
    <property type="entry name" value="DUF663"/>
    <property type="match status" value="1"/>
</dbReference>
<feature type="compositionally biased region" description="Acidic residues" evidence="7">
    <location>
        <begin position="412"/>
        <end position="431"/>
    </location>
</feature>
<dbReference type="AlphaFoldDB" id="A0ABD3UVD4"/>
<keyword evidence="3" id="KW-0539">Nucleus</keyword>
<dbReference type="GO" id="GO:0042254">
    <property type="term" value="P:ribosome biogenesis"/>
    <property type="evidence" value="ECO:0007669"/>
    <property type="project" value="UniProtKB-KW"/>
</dbReference>
<feature type="region of interest" description="Disordered" evidence="7">
    <location>
        <begin position="1"/>
        <end position="72"/>
    </location>
</feature>
<evidence type="ECO:0000256" key="5">
    <source>
        <dbReference type="ARBA" id="ARBA00038288"/>
    </source>
</evidence>
<dbReference type="Pfam" id="PF22298">
    <property type="entry name" value="Tsr1_G-like"/>
    <property type="match status" value="1"/>
</dbReference>
<evidence type="ECO:0000256" key="2">
    <source>
        <dbReference type="ARBA" id="ARBA00022517"/>
    </source>
</evidence>
<evidence type="ECO:0000256" key="3">
    <source>
        <dbReference type="ARBA" id="ARBA00023242"/>
    </source>
</evidence>
<accession>A0ABD3UVD4</accession>
<dbReference type="EMBL" id="JBJQND010000015">
    <property type="protein sequence ID" value="KAL3852138.1"/>
    <property type="molecule type" value="Genomic_DNA"/>
</dbReference>
<gene>
    <name evidence="9" type="ORF">ACJMK2_015818</name>
</gene>